<name>V9IAH3_APICE</name>
<dbReference type="EMBL" id="JR036925">
    <property type="protein sequence ID" value="AEY57476.1"/>
    <property type="molecule type" value="mRNA"/>
</dbReference>
<evidence type="ECO:0000313" key="2">
    <source>
        <dbReference type="EMBL" id="AEY57476.1"/>
    </source>
</evidence>
<feature type="compositionally biased region" description="Basic and acidic residues" evidence="1">
    <location>
        <begin position="43"/>
        <end position="59"/>
    </location>
</feature>
<feature type="region of interest" description="Disordered" evidence="1">
    <location>
        <begin position="22"/>
        <end position="114"/>
    </location>
</feature>
<feature type="compositionally biased region" description="Basic residues" evidence="1">
    <location>
        <begin position="29"/>
        <end position="38"/>
    </location>
</feature>
<evidence type="ECO:0000256" key="1">
    <source>
        <dbReference type="SAM" id="MobiDB-lite"/>
    </source>
</evidence>
<proteinExistence type="evidence at transcript level"/>
<protein>
    <submittedName>
        <fullName evidence="2">Uncharacterized protein</fullName>
    </submittedName>
</protein>
<reference evidence="2" key="1">
    <citation type="submission" date="2011-11" db="EMBL/GenBank/DDBJ databases">
        <title>Decoding the brain transcriptome of the Eastern honeybee (Apis cerana) based on pyrosequencing.</title>
        <authorList>
            <person name="Sun L."/>
            <person name="Zheng H."/>
            <person name="Wang Y."/>
            <person name="Xie X."/>
            <person name="Zhu Y."/>
            <person name="Gu W."/>
            <person name="Wang S."/>
        </authorList>
    </citation>
    <scope>NUCLEOTIDE SEQUENCE</scope>
    <source>
        <tissue evidence="2">Brain</tissue>
    </source>
</reference>
<dbReference type="AlphaFoldDB" id="V9IAH3"/>
<sequence length="114" mass="13229">MFIAFFTAMVLQESDMFMDALTASTKSKEPRKRKRRTSITKDGPTEAKKQETANSDNRDVTPPPTSPPSADEKSPVVVKPNFKFYQDTLETDEDKEQKERKIQMKMQKKKKKKR</sequence>
<accession>V9IAH3</accession>
<organism evidence="2">
    <name type="scientific">Apis cerana</name>
    <name type="common">Indian honeybee</name>
    <dbReference type="NCBI Taxonomy" id="7461"/>
    <lineage>
        <taxon>Eukaryota</taxon>
        <taxon>Metazoa</taxon>
        <taxon>Ecdysozoa</taxon>
        <taxon>Arthropoda</taxon>
        <taxon>Hexapoda</taxon>
        <taxon>Insecta</taxon>
        <taxon>Pterygota</taxon>
        <taxon>Neoptera</taxon>
        <taxon>Endopterygota</taxon>
        <taxon>Hymenoptera</taxon>
        <taxon>Apocrita</taxon>
        <taxon>Aculeata</taxon>
        <taxon>Apoidea</taxon>
        <taxon>Anthophila</taxon>
        <taxon>Apidae</taxon>
        <taxon>Apis</taxon>
    </lineage>
</organism>
<gene>
    <name evidence="2" type="ORF">ACCB00246.5</name>
</gene>